<evidence type="ECO:0000256" key="1">
    <source>
        <dbReference type="SAM" id="Phobius"/>
    </source>
</evidence>
<keyword evidence="1" id="KW-1133">Transmembrane helix</keyword>
<dbReference type="OrthoDB" id="690579at2759"/>
<keyword evidence="3" id="KW-1185">Reference proteome</keyword>
<protein>
    <submittedName>
        <fullName evidence="2">Uncharacterized protein</fullName>
    </submittedName>
</protein>
<dbReference type="Proteomes" id="UP000636709">
    <property type="component" value="Unassembled WGS sequence"/>
</dbReference>
<sequence>MAHDLHDKIQRTKDAMLLPFFMEIFVIAVWELWNLPNGIIFEGHTATISLWTVKFKDQITRHLHRVRDDFKPIIIEWLTTIL</sequence>
<evidence type="ECO:0000313" key="2">
    <source>
        <dbReference type="EMBL" id="KAF8689321.1"/>
    </source>
</evidence>
<name>A0A835BBN0_9POAL</name>
<dbReference type="EMBL" id="JACEFO010002022">
    <property type="protein sequence ID" value="KAF8689321.1"/>
    <property type="molecule type" value="Genomic_DNA"/>
</dbReference>
<feature type="transmembrane region" description="Helical" evidence="1">
    <location>
        <begin position="15"/>
        <end position="33"/>
    </location>
</feature>
<reference evidence="2" key="1">
    <citation type="submission" date="2020-07" db="EMBL/GenBank/DDBJ databases">
        <title>Genome sequence and genetic diversity analysis of an under-domesticated orphan crop, white fonio (Digitaria exilis).</title>
        <authorList>
            <person name="Bennetzen J.L."/>
            <person name="Chen S."/>
            <person name="Ma X."/>
            <person name="Wang X."/>
            <person name="Yssel A.E.J."/>
            <person name="Chaluvadi S.R."/>
            <person name="Johnson M."/>
            <person name="Gangashetty P."/>
            <person name="Hamidou F."/>
            <person name="Sanogo M.D."/>
            <person name="Zwaenepoel A."/>
            <person name="Wallace J."/>
            <person name="Van De Peer Y."/>
            <person name="Van Deynze A."/>
        </authorList>
    </citation>
    <scope>NUCLEOTIDE SEQUENCE</scope>
    <source>
        <tissue evidence="2">Leaves</tissue>
    </source>
</reference>
<comment type="caution">
    <text evidence="2">The sequence shown here is derived from an EMBL/GenBank/DDBJ whole genome shotgun (WGS) entry which is preliminary data.</text>
</comment>
<keyword evidence="1" id="KW-0472">Membrane</keyword>
<keyword evidence="1" id="KW-0812">Transmembrane</keyword>
<evidence type="ECO:0000313" key="3">
    <source>
        <dbReference type="Proteomes" id="UP000636709"/>
    </source>
</evidence>
<proteinExistence type="predicted"/>
<organism evidence="2 3">
    <name type="scientific">Digitaria exilis</name>
    <dbReference type="NCBI Taxonomy" id="1010633"/>
    <lineage>
        <taxon>Eukaryota</taxon>
        <taxon>Viridiplantae</taxon>
        <taxon>Streptophyta</taxon>
        <taxon>Embryophyta</taxon>
        <taxon>Tracheophyta</taxon>
        <taxon>Spermatophyta</taxon>
        <taxon>Magnoliopsida</taxon>
        <taxon>Liliopsida</taxon>
        <taxon>Poales</taxon>
        <taxon>Poaceae</taxon>
        <taxon>PACMAD clade</taxon>
        <taxon>Panicoideae</taxon>
        <taxon>Panicodae</taxon>
        <taxon>Paniceae</taxon>
        <taxon>Anthephorinae</taxon>
        <taxon>Digitaria</taxon>
    </lineage>
</organism>
<dbReference type="AlphaFoldDB" id="A0A835BBN0"/>
<accession>A0A835BBN0</accession>
<gene>
    <name evidence="2" type="ORF">HU200_042118</name>
</gene>